<reference evidence="2 3" key="1">
    <citation type="submission" date="2019-04" db="EMBL/GenBank/DDBJ databases">
        <title>High contiguity whole genome sequence and gene annotation resource for two Venturia nashicola isolates.</title>
        <authorList>
            <person name="Prokchorchik M."/>
            <person name="Won K."/>
            <person name="Lee Y."/>
            <person name="Choi E.D."/>
            <person name="Segonzac C."/>
            <person name="Sohn K.H."/>
        </authorList>
    </citation>
    <scope>NUCLEOTIDE SEQUENCE [LARGE SCALE GENOMIC DNA]</scope>
    <source>
        <strain evidence="2 3">PRI2</strain>
    </source>
</reference>
<dbReference type="EMBL" id="SNSC02000017">
    <property type="protein sequence ID" value="TID17153.1"/>
    <property type="molecule type" value="Genomic_DNA"/>
</dbReference>
<feature type="signal peptide" evidence="1">
    <location>
        <begin position="1"/>
        <end position="17"/>
    </location>
</feature>
<sequence>MKISSITALFLATGVSGLWTQCWKPNSLNDPDSYGTCYSLDQYGNRLGLHQPCNQFSICGTERNGCKLNARRIDGVLLANCGG</sequence>
<evidence type="ECO:0000256" key="1">
    <source>
        <dbReference type="SAM" id="SignalP"/>
    </source>
</evidence>
<keyword evidence="1" id="KW-0732">Signal</keyword>
<protein>
    <submittedName>
        <fullName evidence="2">Uncharacterized protein</fullName>
    </submittedName>
</protein>
<accession>A0A4Z1NNH6</accession>
<comment type="caution">
    <text evidence="2">The sequence shown here is derived from an EMBL/GenBank/DDBJ whole genome shotgun (WGS) entry which is preliminary data.</text>
</comment>
<dbReference type="Proteomes" id="UP000298493">
    <property type="component" value="Unassembled WGS sequence"/>
</dbReference>
<dbReference type="AlphaFoldDB" id="A0A4Z1NNH6"/>
<evidence type="ECO:0000313" key="2">
    <source>
        <dbReference type="EMBL" id="TID17153.1"/>
    </source>
</evidence>
<organism evidence="2 3">
    <name type="scientific">Venturia nashicola</name>
    <dbReference type="NCBI Taxonomy" id="86259"/>
    <lineage>
        <taxon>Eukaryota</taxon>
        <taxon>Fungi</taxon>
        <taxon>Dikarya</taxon>
        <taxon>Ascomycota</taxon>
        <taxon>Pezizomycotina</taxon>
        <taxon>Dothideomycetes</taxon>
        <taxon>Pleosporomycetidae</taxon>
        <taxon>Venturiales</taxon>
        <taxon>Venturiaceae</taxon>
        <taxon>Venturia</taxon>
    </lineage>
</organism>
<gene>
    <name evidence="2" type="ORF">E6O75_ATG09919</name>
</gene>
<proteinExistence type="predicted"/>
<keyword evidence="3" id="KW-1185">Reference proteome</keyword>
<evidence type="ECO:0000313" key="3">
    <source>
        <dbReference type="Proteomes" id="UP000298493"/>
    </source>
</evidence>
<feature type="chain" id="PRO_5021374503" evidence="1">
    <location>
        <begin position="18"/>
        <end position="83"/>
    </location>
</feature>
<name>A0A4Z1NNH6_9PEZI</name>